<dbReference type="InterPro" id="IPR027417">
    <property type="entry name" value="P-loop_NTPase"/>
</dbReference>
<dbReference type="AlphaFoldDB" id="A0A6A4MCD3"/>
<dbReference type="InterPro" id="IPR001128">
    <property type="entry name" value="Cyt_P450"/>
</dbReference>
<dbReference type="Pfam" id="PF00067">
    <property type="entry name" value="p450"/>
    <property type="match status" value="2"/>
</dbReference>
<dbReference type="PROSITE" id="PS00086">
    <property type="entry name" value="CYTOCHROME_P450"/>
    <property type="match status" value="1"/>
</dbReference>
<dbReference type="PANTHER" id="PTHR24296">
    <property type="entry name" value="CYTOCHROME P450"/>
    <property type="match status" value="1"/>
</dbReference>
<dbReference type="EMBL" id="QEFC01000228">
    <property type="protein sequence ID" value="KAE9465811.1"/>
    <property type="molecule type" value="Genomic_DNA"/>
</dbReference>
<dbReference type="GO" id="GO:0005506">
    <property type="term" value="F:iron ion binding"/>
    <property type="evidence" value="ECO:0007669"/>
    <property type="project" value="InterPro"/>
</dbReference>
<dbReference type="PRINTS" id="PR00463">
    <property type="entry name" value="EP450I"/>
</dbReference>
<dbReference type="SUPFAM" id="SSF48264">
    <property type="entry name" value="Cytochrome P450"/>
    <property type="match status" value="1"/>
</dbReference>
<comment type="similarity">
    <text evidence="2 7">Belongs to the cytochrome P450 family.</text>
</comment>
<evidence type="ECO:0000313" key="8">
    <source>
        <dbReference type="EMBL" id="KAE9465811.1"/>
    </source>
</evidence>
<accession>A0A6A4MCD3</accession>
<dbReference type="GO" id="GO:0004497">
    <property type="term" value="F:monooxygenase activity"/>
    <property type="evidence" value="ECO:0007669"/>
    <property type="project" value="UniProtKB-KW"/>
</dbReference>
<dbReference type="GO" id="GO:0020037">
    <property type="term" value="F:heme binding"/>
    <property type="evidence" value="ECO:0007669"/>
    <property type="project" value="InterPro"/>
</dbReference>
<comment type="cofactor">
    <cofactor evidence="1 6">
        <name>heme</name>
        <dbReference type="ChEBI" id="CHEBI:30413"/>
    </cofactor>
</comment>
<evidence type="ECO:0000256" key="2">
    <source>
        <dbReference type="ARBA" id="ARBA00010617"/>
    </source>
</evidence>
<dbReference type="CDD" id="cd11064">
    <property type="entry name" value="CYP86A"/>
    <property type="match status" value="1"/>
</dbReference>
<dbReference type="InterPro" id="IPR017972">
    <property type="entry name" value="Cyt_P450_CS"/>
</dbReference>
<proteinExistence type="inferred from homology"/>
<keyword evidence="5 6" id="KW-0408">Iron</keyword>
<dbReference type="GO" id="GO:0016705">
    <property type="term" value="F:oxidoreductase activity, acting on paired donors, with incorporation or reduction of molecular oxygen"/>
    <property type="evidence" value="ECO:0007669"/>
    <property type="project" value="InterPro"/>
</dbReference>
<gene>
    <name evidence="8" type="ORF">C3L33_02277</name>
</gene>
<dbReference type="InterPro" id="IPR002401">
    <property type="entry name" value="Cyt_P450_E_grp-I"/>
</dbReference>
<evidence type="ECO:0000256" key="7">
    <source>
        <dbReference type="RuleBase" id="RU000461"/>
    </source>
</evidence>
<evidence type="ECO:0000256" key="3">
    <source>
        <dbReference type="ARBA" id="ARBA00022723"/>
    </source>
</evidence>
<dbReference type="Proteomes" id="UP000428333">
    <property type="component" value="Linkage Group LG02"/>
</dbReference>
<name>A0A6A4MCD3_9ERIC</name>
<sequence>MMELFSLPTLLFLFLLSFYLSVYFLLPKPPKPTTPPPKGFKQYPVVGHLPDFLHNRHRFLDWTTEVLARSPNNTVVFRRPNANGVMTANPLVVEHMLKTNFENYPKGIRFLSILGDFLGQGIFNADGENWKHQRKTASYEFKTKSLRSFVMESVKSEVEARLIPILQRAAAASGTTNRILDMQDVLERFAFDNICKVAFNVDPGCLGGDATAGTEFMQAFEEAATLSSGRFFYAVPYLYRIKRYFNLGSERRLMKSIATVHEFADNIIRKRLKEKSANTEEDLLSRFIGSTEDHSPEFLRDIVISIILAGRDTTSSTLTSFFWVALRLYPPVAIDSKLSLNDDVLPDGTTLKKGWFLTYSSYAMGRMESIWGKDCREFKPERWLENGVCKQETPFRFPAFHAGPRICLGKEMAYIQMKSIAAAVVERFELDVLNRGECPEHMISLTIRMKGGLPVIFEDNLFRLESKLVGEIVGFILYKLSVNDSSDHEDVELYHPVAEVNSLSSTGSKDIRFAGTYGTGGIGKTIIAKALYDRIRCQHYGGSINHSLELEEQLCEIMLEIQMNMRYINRVLNMIKNQRRFMRDLLLLYDVDCLNQLEALVRKLELVGYGRSLELFSCEACRKNQPFQGPARLTKSVACYATVVCLLLRF</sequence>
<evidence type="ECO:0000313" key="9">
    <source>
        <dbReference type="Proteomes" id="UP000428333"/>
    </source>
</evidence>
<dbReference type="Gene3D" id="1.10.630.10">
    <property type="entry name" value="Cytochrome P450"/>
    <property type="match status" value="2"/>
</dbReference>
<dbReference type="OrthoDB" id="1470350at2759"/>
<keyword evidence="7" id="KW-0503">Monooxygenase</keyword>
<organism evidence="8 9">
    <name type="scientific">Rhododendron williamsianum</name>
    <dbReference type="NCBI Taxonomy" id="262921"/>
    <lineage>
        <taxon>Eukaryota</taxon>
        <taxon>Viridiplantae</taxon>
        <taxon>Streptophyta</taxon>
        <taxon>Embryophyta</taxon>
        <taxon>Tracheophyta</taxon>
        <taxon>Spermatophyta</taxon>
        <taxon>Magnoliopsida</taxon>
        <taxon>eudicotyledons</taxon>
        <taxon>Gunneridae</taxon>
        <taxon>Pentapetalae</taxon>
        <taxon>asterids</taxon>
        <taxon>Ericales</taxon>
        <taxon>Ericaceae</taxon>
        <taxon>Ericoideae</taxon>
        <taxon>Rhodoreae</taxon>
        <taxon>Rhododendron</taxon>
    </lineage>
</organism>
<dbReference type="InterPro" id="IPR036396">
    <property type="entry name" value="Cyt_P450_sf"/>
</dbReference>
<evidence type="ECO:0000256" key="1">
    <source>
        <dbReference type="ARBA" id="ARBA00001971"/>
    </source>
</evidence>
<keyword evidence="6 7" id="KW-0349">Heme</keyword>
<reference evidence="8 9" key="1">
    <citation type="journal article" date="2019" name="Genome Biol. Evol.">
        <title>The Rhododendron genome and chromosomal organization provide insight into shared whole-genome duplications across the heath family (Ericaceae).</title>
        <authorList>
            <person name="Soza V.L."/>
            <person name="Lindsley D."/>
            <person name="Waalkes A."/>
            <person name="Ramage E."/>
            <person name="Patwardhan R.P."/>
            <person name="Burton J.N."/>
            <person name="Adey A."/>
            <person name="Kumar A."/>
            <person name="Qiu R."/>
            <person name="Shendure J."/>
            <person name="Hall B."/>
        </authorList>
    </citation>
    <scope>NUCLEOTIDE SEQUENCE [LARGE SCALE GENOMIC DNA]</scope>
    <source>
        <strain evidence="8">RSF 1966-606</strain>
    </source>
</reference>
<keyword evidence="9" id="KW-1185">Reference proteome</keyword>
<protein>
    <submittedName>
        <fullName evidence="8">Uncharacterized protein</fullName>
    </submittedName>
</protein>
<dbReference type="Gene3D" id="3.40.50.300">
    <property type="entry name" value="P-loop containing nucleotide triphosphate hydrolases"/>
    <property type="match status" value="1"/>
</dbReference>
<comment type="caution">
    <text evidence="8">The sequence shown here is derived from an EMBL/GenBank/DDBJ whole genome shotgun (WGS) entry which is preliminary data.</text>
</comment>
<keyword evidence="4 7" id="KW-0560">Oxidoreductase</keyword>
<evidence type="ECO:0000256" key="5">
    <source>
        <dbReference type="ARBA" id="ARBA00023004"/>
    </source>
</evidence>
<dbReference type="GO" id="GO:0006629">
    <property type="term" value="P:lipid metabolic process"/>
    <property type="evidence" value="ECO:0007669"/>
    <property type="project" value="UniProtKB-ARBA"/>
</dbReference>
<evidence type="ECO:0000256" key="6">
    <source>
        <dbReference type="PIRSR" id="PIRSR602401-1"/>
    </source>
</evidence>
<feature type="binding site" description="axial binding residue" evidence="6">
    <location>
        <position position="407"/>
    </location>
    <ligand>
        <name>heme</name>
        <dbReference type="ChEBI" id="CHEBI:30413"/>
    </ligand>
    <ligandPart>
        <name>Fe</name>
        <dbReference type="ChEBI" id="CHEBI:18248"/>
    </ligandPart>
</feature>
<feature type="non-terminal residue" evidence="8">
    <location>
        <position position="1"/>
    </location>
</feature>
<keyword evidence="3 6" id="KW-0479">Metal-binding</keyword>
<evidence type="ECO:0000256" key="4">
    <source>
        <dbReference type="ARBA" id="ARBA00023002"/>
    </source>
</evidence>
<dbReference type="SUPFAM" id="SSF52540">
    <property type="entry name" value="P-loop containing nucleoside triphosphate hydrolases"/>
    <property type="match status" value="1"/>
</dbReference>